<organism evidence="2 3">
    <name type="scientific">Dendrobium nobile</name>
    <name type="common">Orchid</name>
    <dbReference type="NCBI Taxonomy" id="94219"/>
    <lineage>
        <taxon>Eukaryota</taxon>
        <taxon>Viridiplantae</taxon>
        <taxon>Streptophyta</taxon>
        <taxon>Embryophyta</taxon>
        <taxon>Tracheophyta</taxon>
        <taxon>Spermatophyta</taxon>
        <taxon>Magnoliopsida</taxon>
        <taxon>Liliopsida</taxon>
        <taxon>Asparagales</taxon>
        <taxon>Orchidaceae</taxon>
        <taxon>Epidendroideae</taxon>
        <taxon>Malaxideae</taxon>
        <taxon>Dendrobiinae</taxon>
        <taxon>Dendrobium</taxon>
    </lineage>
</organism>
<dbReference type="AlphaFoldDB" id="A0A8T3B6R4"/>
<feature type="transmembrane region" description="Helical" evidence="1">
    <location>
        <begin position="34"/>
        <end position="54"/>
    </location>
</feature>
<accession>A0A8T3B6R4</accession>
<evidence type="ECO:0000256" key="1">
    <source>
        <dbReference type="SAM" id="Phobius"/>
    </source>
</evidence>
<keyword evidence="1" id="KW-0812">Transmembrane</keyword>
<evidence type="ECO:0000313" key="3">
    <source>
        <dbReference type="Proteomes" id="UP000829196"/>
    </source>
</evidence>
<name>A0A8T3B6R4_DENNO</name>
<keyword evidence="1" id="KW-1133">Transmembrane helix</keyword>
<reference evidence="2" key="1">
    <citation type="journal article" date="2022" name="Front. Genet.">
        <title>Chromosome-Scale Assembly of the Dendrobium nobile Genome Provides Insights Into the Molecular Mechanism of the Biosynthesis of the Medicinal Active Ingredient of Dendrobium.</title>
        <authorList>
            <person name="Xu Q."/>
            <person name="Niu S.-C."/>
            <person name="Li K.-L."/>
            <person name="Zheng P.-J."/>
            <person name="Zhang X.-J."/>
            <person name="Jia Y."/>
            <person name="Liu Y."/>
            <person name="Niu Y.-X."/>
            <person name="Yu L.-H."/>
            <person name="Chen D.-F."/>
            <person name="Zhang G.-Q."/>
        </authorList>
    </citation>
    <scope>NUCLEOTIDE SEQUENCE</scope>
    <source>
        <tissue evidence="2">Leaf</tissue>
    </source>
</reference>
<evidence type="ECO:0000313" key="2">
    <source>
        <dbReference type="EMBL" id="KAI0504748.1"/>
    </source>
</evidence>
<dbReference type="EMBL" id="JAGYWB010000011">
    <property type="protein sequence ID" value="KAI0504748.1"/>
    <property type="molecule type" value="Genomic_DNA"/>
</dbReference>
<gene>
    <name evidence="2" type="ORF">KFK09_015701</name>
</gene>
<protein>
    <submittedName>
        <fullName evidence="2">Uncharacterized protein</fullName>
    </submittedName>
</protein>
<proteinExistence type="predicted"/>
<dbReference type="Proteomes" id="UP000829196">
    <property type="component" value="Unassembled WGS sequence"/>
</dbReference>
<comment type="caution">
    <text evidence="2">The sequence shown here is derived from an EMBL/GenBank/DDBJ whole genome shotgun (WGS) entry which is preliminary data.</text>
</comment>
<keyword evidence="1" id="KW-0472">Membrane</keyword>
<keyword evidence="3" id="KW-1185">Reference proteome</keyword>
<sequence>MEDEYGKEVETMRISRKNMKETKVKMVTEIELKLILLVATFLSVGICCDQLLLWEDASLRQALMIHSSRCGKEILDGLYAGNHSLCLDGLLLVRAASKPSVR</sequence>